<evidence type="ECO:0000259" key="1">
    <source>
        <dbReference type="Pfam" id="PF13519"/>
    </source>
</evidence>
<dbReference type="Proteomes" id="UP001354989">
    <property type="component" value="Chromosome"/>
</dbReference>
<protein>
    <recommendedName>
        <fullName evidence="1">VWFA domain-containing protein</fullName>
    </recommendedName>
</protein>
<evidence type="ECO:0000313" key="2">
    <source>
        <dbReference type="EMBL" id="BDC98885.1"/>
    </source>
</evidence>
<dbReference type="Gene3D" id="3.40.50.410">
    <property type="entry name" value="von Willebrand factor, type A domain"/>
    <property type="match status" value="1"/>
</dbReference>
<accession>A0ABN6L6T7</accession>
<dbReference type="InterPro" id="IPR002035">
    <property type="entry name" value="VWF_A"/>
</dbReference>
<sequence length="473" mass="53801">MPDFKTQLEEFKLFGRFGSEAQRTDLVAYMEAICSNKPYEGGELSEHLTGPIKEVLDTPGLQEYMLGHADFQNYVLLEIIQQLDAKSVHNIERGIKRHNRWKRVSSEVWYKFLEFLNHIFASSVFDMNHRVLGTIEVKKLKGKITKKGDFTKNTNSLIQTLRQNLIPHWSSESGQWKDVPFDLLAKYESQMQNHKALDELVANLGRMDRAMTQSTFKEVEETEIPSLVKNPIKDKEEIKGITQGDDLPYVLPGEIALLGQPETEDLFYQRFVEKKLLEFDLIADANNDANNKKKAPKSKSEDGKGPIILCVDTSASMMGKVEEAAKVICLAMMKRALVDHRPCYVVAFSQKIEVLELSGVSDEIEVLLQFLSMSFHGGTDVGEALNASLELMKNQKFHKADMIMLTDGKIPMIDPGLRSRLLNAKTRGNRFFSIIIAGTAYENVHFPSFTANWRYNPMNGDGFQHMVEELRKL</sequence>
<name>A0ABN6L6T7_9BACT</name>
<dbReference type="EMBL" id="AP025292">
    <property type="protein sequence ID" value="BDC98885.1"/>
    <property type="molecule type" value="Genomic_DNA"/>
</dbReference>
<dbReference type="SUPFAM" id="SSF53300">
    <property type="entry name" value="vWA-like"/>
    <property type="match status" value="1"/>
</dbReference>
<proteinExistence type="predicted"/>
<dbReference type="Pfam" id="PF13519">
    <property type="entry name" value="VWA_2"/>
    <property type="match status" value="1"/>
</dbReference>
<keyword evidence="3" id="KW-1185">Reference proteome</keyword>
<dbReference type="PANTHER" id="PTHR36846">
    <property type="entry name" value="PROTEIN VIAA"/>
    <property type="match status" value="1"/>
</dbReference>
<feature type="domain" description="VWFA" evidence="1">
    <location>
        <begin position="307"/>
        <end position="409"/>
    </location>
</feature>
<dbReference type="InterPro" id="IPR036465">
    <property type="entry name" value="vWFA_dom_sf"/>
</dbReference>
<dbReference type="PANTHER" id="PTHR36846:SF1">
    <property type="entry name" value="PROTEIN VIAA"/>
    <property type="match status" value="1"/>
</dbReference>
<reference evidence="2 3" key="1">
    <citation type="submission" date="2021-12" db="EMBL/GenBank/DDBJ databases">
        <title>Genome sequencing of bacteria with rrn-lacking chromosome and rrn-plasmid.</title>
        <authorList>
            <person name="Anda M."/>
            <person name="Iwasaki W."/>
        </authorList>
    </citation>
    <scope>NUCLEOTIDE SEQUENCE [LARGE SCALE GENOMIC DNA]</scope>
    <source>
        <strain evidence="2 3">NBRC 101262</strain>
    </source>
</reference>
<gene>
    <name evidence="2" type="ORF">PEPS_11660</name>
</gene>
<evidence type="ECO:0000313" key="3">
    <source>
        <dbReference type="Proteomes" id="UP001354989"/>
    </source>
</evidence>
<dbReference type="RefSeq" id="WP_332920533.1">
    <property type="nucleotide sequence ID" value="NZ_AP025292.1"/>
</dbReference>
<organism evidence="2 3">
    <name type="scientific">Persicobacter psychrovividus</name>
    <dbReference type="NCBI Taxonomy" id="387638"/>
    <lineage>
        <taxon>Bacteria</taxon>
        <taxon>Pseudomonadati</taxon>
        <taxon>Bacteroidota</taxon>
        <taxon>Cytophagia</taxon>
        <taxon>Cytophagales</taxon>
        <taxon>Persicobacteraceae</taxon>
        <taxon>Persicobacter</taxon>
    </lineage>
</organism>